<dbReference type="Gene3D" id="1.25.40.20">
    <property type="entry name" value="Ankyrin repeat-containing domain"/>
    <property type="match status" value="1"/>
</dbReference>
<feature type="compositionally biased region" description="Acidic residues" evidence="4">
    <location>
        <begin position="588"/>
        <end position="608"/>
    </location>
</feature>
<feature type="repeat" description="ANK" evidence="3">
    <location>
        <begin position="486"/>
        <end position="518"/>
    </location>
</feature>
<organism evidence="5 6">
    <name type="scientific">Lingula anatina</name>
    <name type="common">Brachiopod</name>
    <name type="synonym">Lingula unguis</name>
    <dbReference type="NCBI Taxonomy" id="7574"/>
    <lineage>
        <taxon>Eukaryota</taxon>
        <taxon>Metazoa</taxon>
        <taxon>Spiralia</taxon>
        <taxon>Lophotrochozoa</taxon>
        <taxon>Brachiopoda</taxon>
        <taxon>Linguliformea</taxon>
        <taxon>Lingulata</taxon>
        <taxon>Lingulida</taxon>
        <taxon>Linguloidea</taxon>
        <taxon>Lingulidae</taxon>
        <taxon>Lingula</taxon>
    </lineage>
</organism>
<keyword evidence="2 3" id="KW-0040">ANK repeat</keyword>
<feature type="region of interest" description="Disordered" evidence="4">
    <location>
        <begin position="201"/>
        <end position="234"/>
    </location>
</feature>
<dbReference type="InParanoid" id="A0A1S3IG89"/>
<feature type="region of interest" description="Disordered" evidence="4">
    <location>
        <begin position="1"/>
        <end position="21"/>
    </location>
</feature>
<evidence type="ECO:0000313" key="5">
    <source>
        <dbReference type="Proteomes" id="UP000085678"/>
    </source>
</evidence>
<dbReference type="InterPro" id="IPR036770">
    <property type="entry name" value="Ankyrin_rpt-contain_sf"/>
</dbReference>
<dbReference type="InterPro" id="IPR002110">
    <property type="entry name" value="Ankyrin_rpt"/>
</dbReference>
<feature type="repeat" description="ANK" evidence="3">
    <location>
        <begin position="402"/>
        <end position="434"/>
    </location>
</feature>
<dbReference type="OrthoDB" id="20727at2759"/>
<evidence type="ECO:0000256" key="4">
    <source>
        <dbReference type="SAM" id="MobiDB-lite"/>
    </source>
</evidence>
<dbReference type="RefSeq" id="XP_013396881.1">
    <property type="nucleotide sequence ID" value="XM_013541427.1"/>
</dbReference>
<dbReference type="GO" id="GO:0005829">
    <property type="term" value="C:cytosol"/>
    <property type="evidence" value="ECO:0007669"/>
    <property type="project" value="TreeGrafter"/>
</dbReference>
<keyword evidence="5" id="KW-1185">Reference proteome</keyword>
<feature type="compositionally biased region" description="Polar residues" evidence="4">
    <location>
        <begin position="67"/>
        <end position="79"/>
    </location>
</feature>
<dbReference type="InterPro" id="IPR051070">
    <property type="entry name" value="NF-kappa-B_inhibitor"/>
</dbReference>
<dbReference type="PANTHER" id="PTHR46680">
    <property type="entry name" value="NF-KAPPA-B INHIBITOR ALPHA"/>
    <property type="match status" value="1"/>
</dbReference>
<evidence type="ECO:0000256" key="3">
    <source>
        <dbReference type="PROSITE-ProRule" id="PRU00023"/>
    </source>
</evidence>
<accession>A0A1S3IG89</accession>
<evidence type="ECO:0000313" key="6">
    <source>
        <dbReference type="RefSeq" id="XP_013396881.1"/>
    </source>
</evidence>
<protein>
    <submittedName>
        <fullName evidence="6">Uncharacterized protein LOC106163749</fullName>
    </submittedName>
</protein>
<evidence type="ECO:0000256" key="2">
    <source>
        <dbReference type="ARBA" id="ARBA00023043"/>
    </source>
</evidence>
<dbReference type="Pfam" id="PF12796">
    <property type="entry name" value="Ank_2"/>
    <property type="match status" value="2"/>
</dbReference>
<evidence type="ECO:0000256" key="1">
    <source>
        <dbReference type="ARBA" id="ARBA00022737"/>
    </source>
</evidence>
<dbReference type="GO" id="GO:0051059">
    <property type="term" value="F:NF-kappaB binding"/>
    <property type="evidence" value="ECO:0007669"/>
    <property type="project" value="TreeGrafter"/>
</dbReference>
<feature type="region of interest" description="Disordered" evidence="4">
    <location>
        <begin position="39"/>
        <end position="79"/>
    </location>
</feature>
<dbReference type="PROSITE" id="PS50297">
    <property type="entry name" value="ANK_REP_REGION"/>
    <property type="match status" value="3"/>
</dbReference>
<feature type="repeat" description="ANK" evidence="3">
    <location>
        <begin position="435"/>
        <end position="455"/>
    </location>
</feature>
<dbReference type="SMART" id="SM00248">
    <property type="entry name" value="ANK"/>
    <property type="match status" value="5"/>
</dbReference>
<name>A0A1S3IG89_LINAN</name>
<dbReference type="PANTHER" id="PTHR46680:SF3">
    <property type="entry name" value="NF-KAPPA-B INHIBITOR CACTUS"/>
    <property type="match status" value="1"/>
</dbReference>
<dbReference type="PRINTS" id="PR01415">
    <property type="entry name" value="ANKYRIN"/>
</dbReference>
<dbReference type="GeneID" id="106163749"/>
<dbReference type="STRING" id="7574.A0A1S3IG89"/>
<dbReference type="Proteomes" id="UP000085678">
    <property type="component" value="Unplaced"/>
</dbReference>
<keyword evidence="1" id="KW-0677">Repeat</keyword>
<feature type="region of interest" description="Disordered" evidence="4">
    <location>
        <begin position="137"/>
        <end position="168"/>
    </location>
</feature>
<proteinExistence type="predicted"/>
<dbReference type="GO" id="GO:0071356">
    <property type="term" value="P:cellular response to tumor necrosis factor"/>
    <property type="evidence" value="ECO:0007669"/>
    <property type="project" value="TreeGrafter"/>
</dbReference>
<dbReference type="KEGG" id="lak:106163749"/>
<dbReference type="PROSITE" id="PS50088">
    <property type="entry name" value="ANK_REPEAT"/>
    <property type="match status" value="3"/>
</dbReference>
<reference evidence="6" key="1">
    <citation type="submission" date="2025-08" db="UniProtKB">
        <authorList>
            <consortium name="RefSeq"/>
        </authorList>
    </citation>
    <scope>IDENTIFICATION</scope>
    <source>
        <tissue evidence="6">Gonads</tissue>
    </source>
</reference>
<gene>
    <name evidence="6" type="primary">LOC106163749</name>
</gene>
<dbReference type="AlphaFoldDB" id="A0A1S3IG89"/>
<dbReference type="SUPFAM" id="SSF48403">
    <property type="entry name" value="Ankyrin repeat"/>
    <property type="match status" value="1"/>
</dbReference>
<feature type="compositionally biased region" description="Low complexity" evidence="4">
    <location>
        <begin position="204"/>
        <end position="213"/>
    </location>
</feature>
<feature type="region of interest" description="Disordered" evidence="4">
    <location>
        <begin position="587"/>
        <end position="627"/>
    </location>
</feature>
<sequence>MSDLPSNVEPDFVPVEDEDPTPVQCEVAERETQVKHVYGPVSDRSLQPSMHYQRVPDPGPDGKETCNVPSKGQQNCEEQSTINTMPVNISSEEDSLDSGLDSMAPDVATSQSITADLSAGMQKLTLRRELMKMGNIREDEGEEANLSIPLQESGIGEQEESREIKQQTQQQVRRQLLQQQQQQQQCYHPNLMNKNLYQQEDVRQQQQQQQQNQISGTHPYFFRESGGSPSTEKTTIQQIQIQGNPSIFYPRPPPDENYNPQTQPYRSIHLRMTNTHNANTRFSNLSYATPISNYPTSYRHTHPSPVIRADYCYRGASNCGREDCFREDCVGCYSLGSSRVETGCFSGFPARPTEEQVMVAFFQDEDGDTQLHIAIILCLEREASLFISWAPRYHYLNIANFLGQTPLHLAVLTQSPVIVRKLMTSGATIETYDHNGNTPLHLASRDGDTECIRMLTTPVTYREVCRSRYTIPYQKIPQDLDLLNYEGQSCLHLAASRKHIGAVDYLISLGADINVEDGKSGRTILHHAVETRDIELLYYLLSQPDINLDARTYDNCSPLSLAMGRRYQDIATLLINNGALFSQWQNANEDDEEDEESSSDEENLELDDIMINGQPLRMAGEDIPPSW</sequence>